<keyword evidence="13" id="KW-0282">Flagellum</keyword>
<gene>
    <name evidence="13" type="ORF">FHS92_000478</name>
</gene>
<dbReference type="SUPFAM" id="SSF103039">
    <property type="entry name" value="CheC-like"/>
    <property type="match status" value="1"/>
</dbReference>
<dbReference type="PRINTS" id="PR00955">
    <property type="entry name" value="FLGMOTORFLIM"/>
</dbReference>
<dbReference type="PANTHER" id="PTHR30034">
    <property type="entry name" value="FLAGELLAR MOTOR SWITCH PROTEIN FLIM"/>
    <property type="match status" value="1"/>
</dbReference>
<evidence type="ECO:0000256" key="6">
    <source>
        <dbReference type="ARBA" id="ARBA00022779"/>
    </source>
</evidence>
<evidence type="ECO:0000256" key="2">
    <source>
        <dbReference type="ARBA" id="ARBA00021898"/>
    </source>
</evidence>
<reference evidence="13 14" key="1">
    <citation type="submission" date="2020-08" db="EMBL/GenBank/DDBJ databases">
        <title>Genomic Encyclopedia of Type Strains, Phase IV (KMG-IV): sequencing the most valuable type-strain genomes for metagenomic binning, comparative biology and taxonomic classification.</title>
        <authorList>
            <person name="Goeker M."/>
        </authorList>
    </citation>
    <scope>NUCLEOTIDE SEQUENCE [LARGE SCALE GENOMIC DNA]</scope>
    <source>
        <strain evidence="13 14">DSM 102255</strain>
    </source>
</reference>
<dbReference type="Pfam" id="PF02154">
    <property type="entry name" value="FliM"/>
    <property type="match status" value="1"/>
</dbReference>
<dbReference type="InterPro" id="IPR001543">
    <property type="entry name" value="FliN-like_C"/>
</dbReference>
<dbReference type="PIRSF" id="PIRSF002888">
    <property type="entry name" value="FliM"/>
    <property type="match status" value="1"/>
</dbReference>
<dbReference type="Gene3D" id="3.40.1550.10">
    <property type="entry name" value="CheC-like"/>
    <property type="match status" value="1"/>
</dbReference>
<dbReference type="PANTHER" id="PTHR30034:SF3">
    <property type="entry name" value="FLAGELLAR MOTOR SWITCH PROTEIN FLIM"/>
    <property type="match status" value="1"/>
</dbReference>
<evidence type="ECO:0000256" key="9">
    <source>
        <dbReference type="ARBA" id="ARBA00025044"/>
    </source>
</evidence>
<evidence type="ECO:0000256" key="4">
    <source>
        <dbReference type="ARBA" id="ARBA00022500"/>
    </source>
</evidence>
<dbReference type="RefSeq" id="WP_184077157.1">
    <property type="nucleotide sequence ID" value="NZ_JACIJP010000001.1"/>
</dbReference>
<dbReference type="GO" id="GO:0003774">
    <property type="term" value="F:cytoskeletal motor activity"/>
    <property type="evidence" value="ECO:0007669"/>
    <property type="project" value="InterPro"/>
</dbReference>
<keyword evidence="5 11" id="KW-0997">Cell inner membrane</keyword>
<dbReference type="Pfam" id="PF01052">
    <property type="entry name" value="FliMN_C"/>
    <property type="match status" value="1"/>
</dbReference>
<dbReference type="InterPro" id="IPR036429">
    <property type="entry name" value="SpoA-like_sf"/>
</dbReference>
<dbReference type="NCBIfam" id="TIGR01397">
    <property type="entry name" value="fliM_switch"/>
    <property type="match status" value="1"/>
</dbReference>
<comment type="caution">
    <text evidence="13">The sequence shown here is derived from an EMBL/GenBank/DDBJ whole genome shotgun (WGS) entry which is preliminary data.</text>
</comment>
<keyword evidence="3 11" id="KW-1003">Cell membrane</keyword>
<dbReference type="Proteomes" id="UP000552700">
    <property type="component" value="Unassembled WGS sequence"/>
</dbReference>
<dbReference type="AlphaFoldDB" id="A0A841J3B1"/>
<comment type="similarity">
    <text evidence="1 11">Belongs to the FliM family.</text>
</comment>
<protein>
    <recommendedName>
        <fullName evidence="2 10">Flagellar motor switch protein FliM</fullName>
    </recommendedName>
</protein>
<evidence type="ECO:0000259" key="12">
    <source>
        <dbReference type="Pfam" id="PF01052"/>
    </source>
</evidence>
<dbReference type="InterPro" id="IPR028976">
    <property type="entry name" value="CheC-like_sf"/>
</dbReference>
<evidence type="ECO:0000256" key="5">
    <source>
        <dbReference type="ARBA" id="ARBA00022519"/>
    </source>
</evidence>
<keyword evidence="13" id="KW-0966">Cell projection</keyword>
<dbReference type="GO" id="GO:0050918">
    <property type="term" value="P:positive chemotaxis"/>
    <property type="evidence" value="ECO:0007669"/>
    <property type="project" value="TreeGrafter"/>
</dbReference>
<evidence type="ECO:0000256" key="3">
    <source>
        <dbReference type="ARBA" id="ARBA00022475"/>
    </source>
</evidence>
<dbReference type="GO" id="GO:0009425">
    <property type="term" value="C:bacterial-type flagellum basal body"/>
    <property type="evidence" value="ECO:0007669"/>
    <property type="project" value="UniProtKB-SubCell"/>
</dbReference>
<evidence type="ECO:0000313" key="14">
    <source>
        <dbReference type="Proteomes" id="UP000552700"/>
    </source>
</evidence>
<evidence type="ECO:0000313" key="13">
    <source>
        <dbReference type="EMBL" id="MBB6122771.1"/>
    </source>
</evidence>
<sequence>MSSDPFEEFDLPEPPVASAMGLEKFDQAGIDALFGDVGPVHSNRSGLRAVIESESIRHERLPMLEVVCERMVRAFSSSMRNLTSDSIEVSLDDVTTARFGDFMDRVTLPAMIAVTRVEEWQNYGLITIDSGLIYAVVDALLGGRRSGEVLIDGREYTTIETALVSRMLELAIDEFSAALAPIAPVTMVLERIETNPRFAAIARPSNIAAICTFRVDIDGRGGRFSMVLPYATLEPIRDKLIQRFMGEKLGRENIWQAHMEQQIRHTQIEIEVILGCATLSLAQVKSLEVGQSLPFYAQPDQPMAIQCGSIALAHALPGQRRGNVAVSLASPIGKGVR</sequence>
<dbReference type="Gene3D" id="2.30.330.10">
    <property type="entry name" value="SpoA-like"/>
    <property type="match status" value="1"/>
</dbReference>
<accession>A0A841J3B1</accession>
<keyword evidence="13" id="KW-0969">Cilium</keyword>
<comment type="subcellular location">
    <subcellularLocation>
        <location evidence="11">Cell inner membrane</location>
        <topology evidence="11">Peripheral membrane protein</topology>
    </subcellularLocation>
    <subcellularLocation>
        <location evidence="11">Bacterial flagellum basal body</location>
    </subcellularLocation>
</comment>
<name>A0A841J3B1_9SPHN</name>
<comment type="function">
    <text evidence="9 11">FliM is one of three proteins (FliG, FliN, FliM) that forms the rotor-mounted switch complex (C ring), located at the base of the basal body. This complex interacts with the CheY and CheZ chemotaxis proteins, in addition to contacting components of the motor that determine the direction of flagellar rotation.</text>
</comment>
<evidence type="ECO:0000256" key="11">
    <source>
        <dbReference type="PIRNR" id="PIRNR002888"/>
    </source>
</evidence>
<keyword evidence="4 11" id="KW-0145">Chemotaxis</keyword>
<evidence type="ECO:0000256" key="10">
    <source>
        <dbReference type="NCBIfam" id="TIGR01397"/>
    </source>
</evidence>
<evidence type="ECO:0000256" key="1">
    <source>
        <dbReference type="ARBA" id="ARBA00011049"/>
    </source>
</evidence>
<evidence type="ECO:0000256" key="7">
    <source>
        <dbReference type="ARBA" id="ARBA00023136"/>
    </source>
</evidence>
<keyword evidence="8 11" id="KW-0975">Bacterial flagellum</keyword>
<dbReference type="GO" id="GO:0005886">
    <property type="term" value="C:plasma membrane"/>
    <property type="evidence" value="ECO:0007669"/>
    <property type="project" value="UniProtKB-SubCell"/>
</dbReference>
<dbReference type="EMBL" id="JACIJP010000001">
    <property type="protein sequence ID" value="MBB6122771.1"/>
    <property type="molecule type" value="Genomic_DNA"/>
</dbReference>
<keyword evidence="7 11" id="KW-0472">Membrane</keyword>
<keyword evidence="6 11" id="KW-0283">Flagellar rotation</keyword>
<evidence type="ECO:0000256" key="8">
    <source>
        <dbReference type="ARBA" id="ARBA00023143"/>
    </source>
</evidence>
<feature type="domain" description="Flagellar motor switch protein FliN-like C-terminal" evidence="12">
    <location>
        <begin position="261"/>
        <end position="331"/>
    </location>
</feature>
<dbReference type="CDD" id="cd17908">
    <property type="entry name" value="FliM"/>
    <property type="match status" value="1"/>
</dbReference>
<proteinExistence type="inferred from homology"/>
<dbReference type="GO" id="GO:0071978">
    <property type="term" value="P:bacterial-type flagellum-dependent swarming motility"/>
    <property type="evidence" value="ECO:0007669"/>
    <property type="project" value="TreeGrafter"/>
</dbReference>
<dbReference type="SUPFAM" id="SSF101801">
    <property type="entry name" value="Surface presentation of antigens (SPOA)"/>
    <property type="match status" value="1"/>
</dbReference>
<keyword evidence="14" id="KW-1185">Reference proteome</keyword>
<organism evidence="13 14">
    <name type="scientific">Sphingobium subterraneum</name>
    <dbReference type="NCBI Taxonomy" id="627688"/>
    <lineage>
        <taxon>Bacteria</taxon>
        <taxon>Pseudomonadati</taxon>
        <taxon>Pseudomonadota</taxon>
        <taxon>Alphaproteobacteria</taxon>
        <taxon>Sphingomonadales</taxon>
        <taxon>Sphingomonadaceae</taxon>
        <taxon>Sphingobium</taxon>
    </lineage>
</organism>
<dbReference type="InterPro" id="IPR001689">
    <property type="entry name" value="Flag_FliM"/>
</dbReference>